<feature type="domain" description="N-acetyltransferase" evidence="1">
    <location>
        <begin position="4"/>
        <end position="174"/>
    </location>
</feature>
<proteinExistence type="predicted"/>
<dbReference type="OrthoDB" id="9796381at2"/>
<name>A0A0R1P6U1_9LACO</name>
<dbReference type="Pfam" id="PF00583">
    <property type="entry name" value="Acetyltransf_1"/>
    <property type="match status" value="1"/>
</dbReference>
<dbReference type="SUPFAM" id="SSF55729">
    <property type="entry name" value="Acyl-CoA N-acyltransferases (Nat)"/>
    <property type="match status" value="1"/>
</dbReference>
<dbReference type="PATRIC" id="fig|1423746.3.peg.616"/>
<dbReference type="STRING" id="1423746.FD27_GL000607"/>
<protein>
    <submittedName>
        <fullName evidence="2">Acetyltransferase</fullName>
    </submittedName>
</protein>
<accession>A0A0R1P6U1</accession>
<reference evidence="2 3" key="1">
    <citation type="journal article" date="2015" name="Genome Announc.">
        <title>Expanding the biotechnology potential of lactobacilli through comparative genomics of 213 strains and associated genera.</title>
        <authorList>
            <person name="Sun Z."/>
            <person name="Harris H.M."/>
            <person name="McCann A."/>
            <person name="Guo C."/>
            <person name="Argimon S."/>
            <person name="Zhang W."/>
            <person name="Yang X."/>
            <person name="Jeffery I.B."/>
            <person name="Cooney J.C."/>
            <person name="Kagawa T.F."/>
            <person name="Liu W."/>
            <person name="Song Y."/>
            <person name="Salvetti E."/>
            <person name="Wrobel A."/>
            <person name="Rasinkangas P."/>
            <person name="Parkhill J."/>
            <person name="Rea M.C."/>
            <person name="O'Sullivan O."/>
            <person name="Ritari J."/>
            <person name="Douillard F.P."/>
            <person name="Paul Ross R."/>
            <person name="Yang R."/>
            <person name="Briner A.E."/>
            <person name="Felis G.E."/>
            <person name="de Vos W.M."/>
            <person name="Barrangou R."/>
            <person name="Klaenhammer T.R."/>
            <person name="Caufield P.W."/>
            <person name="Cui Y."/>
            <person name="Zhang H."/>
            <person name="O'Toole P.W."/>
        </authorList>
    </citation>
    <scope>NUCLEOTIDE SEQUENCE [LARGE SCALE GENOMIC DNA]</scope>
    <source>
        <strain evidence="2 3">DSM 13145</strain>
    </source>
</reference>
<comment type="caution">
    <text evidence="2">The sequence shown here is derived from an EMBL/GenBank/DDBJ whole genome shotgun (WGS) entry which is preliminary data.</text>
</comment>
<dbReference type="InterPro" id="IPR016181">
    <property type="entry name" value="Acyl_CoA_acyltransferase"/>
</dbReference>
<dbReference type="AlphaFoldDB" id="A0A0R1P6U1"/>
<dbReference type="PROSITE" id="PS51186">
    <property type="entry name" value="GNAT"/>
    <property type="match status" value="1"/>
</dbReference>
<dbReference type="Gene3D" id="3.40.630.30">
    <property type="match status" value="1"/>
</dbReference>
<dbReference type="Proteomes" id="UP000051445">
    <property type="component" value="Unassembled WGS sequence"/>
</dbReference>
<gene>
    <name evidence="2" type="ORF">FD27_GL000607</name>
</gene>
<evidence type="ECO:0000313" key="3">
    <source>
        <dbReference type="Proteomes" id="UP000051445"/>
    </source>
</evidence>
<evidence type="ECO:0000259" key="1">
    <source>
        <dbReference type="PROSITE" id="PS51186"/>
    </source>
</evidence>
<keyword evidence="2" id="KW-0808">Transferase</keyword>
<dbReference type="InterPro" id="IPR000182">
    <property type="entry name" value="GNAT_dom"/>
</dbReference>
<dbReference type="GO" id="GO:0016747">
    <property type="term" value="F:acyltransferase activity, transferring groups other than amino-acyl groups"/>
    <property type="evidence" value="ECO:0007669"/>
    <property type="project" value="InterPro"/>
</dbReference>
<organism evidence="2 3">
    <name type="scientific">Limosilactobacillus frumenti DSM 13145</name>
    <dbReference type="NCBI Taxonomy" id="1423746"/>
    <lineage>
        <taxon>Bacteria</taxon>
        <taxon>Bacillati</taxon>
        <taxon>Bacillota</taxon>
        <taxon>Bacilli</taxon>
        <taxon>Lactobacillales</taxon>
        <taxon>Lactobacillaceae</taxon>
        <taxon>Limosilactobacillus</taxon>
    </lineage>
</organism>
<keyword evidence="3" id="KW-1185">Reference proteome</keyword>
<evidence type="ECO:0000313" key="2">
    <source>
        <dbReference type="EMBL" id="KRL27865.1"/>
    </source>
</evidence>
<dbReference type="RefSeq" id="WP_057749963.1">
    <property type="nucleotide sequence ID" value="NZ_AZER01000014.1"/>
</dbReference>
<dbReference type="EMBL" id="AZER01000014">
    <property type="protein sequence ID" value="KRL27865.1"/>
    <property type="molecule type" value="Genomic_DNA"/>
</dbReference>
<sequence>MTAIYLRRGQTRDLDSIMEIINQAKSFLRSYGSPQWQDGHPNRQVLTSDIARQDNWVLMVGKQVAGTATLQLTPEPSYQVIHHGQWAQPNAPYATIHRLAISSDFRGQHLSKFMFSNLLTIGQMQGMKNFRLDTHKLNKPVQHLAADFGFIQRGIVTVKDKIDTQRLGYELNLGSDNKLHRINNDFMQGLIR</sequence>